<comment type="caution">
    <text evidence="2">The sequence shown here is derived from an EMBL/GenBank/DDBJ whole genome shotgun (WGS) entry which is preliminary data.</text>
</comment>
<name>A0A9Q3V4N6_9FLAO</name>
<sequence>MKYLAFIFLIFLITISNAQNVISKYELQTILKESLQKSRNMVSTANNNWSYDNTNDDYYKNDTIVLNSARSFKMDCCRVINWSFYENERCVIENANYCNEPPTKLISKKEDYVTLEIIELCGETYIEQNNLNGILDRFKIIEFLRNKLRGIGEDEFDYTLKLFRIRK</sequence>
<keyword evidence="1" id="KW-0732">Signal</keyword>
<evidence type="ECO:0000256" key="1">
    <source>
        <dbReference type="SAM" id="SignalP"/>
    </source>
</evidence>
<protein>
    <submittedName>
        <fullName evidence="2">Uncharacterized protein</fullName>
    </submittedName>
</protein>
<reference evidence="2" key="1">
    <citation type="submission" date="2021-11" db="EMBL/GenBank/DDBJ databases">
        <title>Description of novel Chryseobacterium species.</title>
        <authorList>
            <person name="Saticioglu I.B."/>
            <person name="Ay H."/>
            <person name="Altun S."/>
            <person name="Duman M."/>
        </authorList>
    </citation>
    <scope>NUCLEOTIDE SEQUENCE</scope>
    <source>
        <strain evidence="2">C-17</strain>
    </source>
</reference>
<dbReference type="AlphaFoldDB" id="A0A9Q3V4N6"/>
<dbReference type="Proteomes" id="UP001108025">
    <property type="component" value="Unassembled WGS sequence"/>
</dbReference>
<accession>A0A9Q3V4N6</accession>
<feature type="signal peptide" evidence="1">
    <location>
        <begin position="1"/>
        <end position="18"/>
    </location>
</feature>
<dbReference type="RefSeq" id="WP_230668421.1">
    <property type="nucleotide sequence ID" value="NZ_JAJNAY010000001.1"/>
</dbReference>
<feature type="chain" id="PRO_5040160473" evidence="1">
    <location>
        <begin position="19"/>
        <end position="167"/>
    </location>
</feature>
<keyword evidence="3" id="KW-1185">Reference proteome</keyword>
<evidence type="ECO:0000313" key="3">
    <source>
        <dbReference type="Proteomes" id="UP001108025"/>
    </source>
</evidence>
<proteinExistence type="predicted"/>
<organism evidence="2 3">
    <name type="scientific">Chryseobacterium turcicum</name>
    <dbReference type="NCBI Taxonomy" id="2898076"/>
    <lineage>
        <taxon>Bacteria</taxon>
        <taxon>Pseudomonadati</taxon>
        <taxon>Bacteroidota</taxon>
        <taxon>Flavobacteriia</taxon>
        <taxon>Flavobacteriales</taxon>
        <taxon>Weeksellaceae</taxon>
        <taxon>Chryseobacterium group</taxon>
        <taxon>Chryseobacterium</taxon>
    </lineage>
</organism>
<dbReference type="EMBL" id="JAJNAY010000001">
    <property type="protein sequence ID" value="MCD1116650.1"/>
    <property type="molecule type" value="Genomic_DNA"/>
</dbReference>
<gene>
    <name evidence="2" type="ORF">LO744_07255</name>
</gene>
<evidence type="ECO:0000313" key="2">
    <source>
        <dbReference type="EMBL" id="MCD1116650.1"/>
    </source>
</evidence>